<keyword evidence="3" id="KW-1185">Reference proteome</keyword>
<proteinExistence type="predicted"/>
<evidence type="ECO:0000256" key="1">
    <source>
        <dbReference type="SAM" id="MobiDB-lite"/>
    </source>
</evidence>
<protein>
    <submittedName>
        <fullName evidence="2">Uncharacterized protein</fullName>
    </submittedName>
</protein>
<evidence type="ECO:0000313" key="2">
    <source>
        <dbReference type="EMBL" id="MCE3051792.1"/>
    </source>
</evidence>
<sequence length="94" mass="10408">MSFSHEKFSSASRGKPLSLSEPTIRCAPTKSKKKNTNSDIAELIVDTILPLHPLFEGDMLIALGPAVPEALDVVDKTTFPRSGDMYMYTYPFML</sequence>
<name>A0ABS8WNY6_DATST</name>
<organism evidence="2 3">
    <name type="scientific">Datura stramonium</name>
    <name type="common">Jimsonweed</name>
    <name type="synonym">Common thornapple</name>
    <dbReference type="NCBI Taxonomy" id="4076"/>
    <lineage>
        <taxon>Eukaryota</taxon>
        <taxon>Viridiplantae</taxon>
        <taxon>Streptophyta</taxon>
        <taxon>Embryophyta</taxon>
        <taxon>Tracheophyta</taxon>
        <taxon>Spermatophyta</taxon>
        <taxon>Magnoliopsida</taxon>
        <taxon>eudicotyledons</taxon>
        <taxon>Gunneridae</taxon>
        <taxon>Pentapetalae</taxon>
        <taxon>asterids</taxon>
        <taxon>lamiids</taxon>
        <taxon>Solanales</taxon>
        <taxon>Solanaceae</taxon>
        <taxon>Solanoideae</taxon>
        <taxon>Datureae</taxon>
        <taxon>Datura</taxon>
    </lineage>
</organism>
<dbReference type="EMBL" id="JACEIK010008944">
    <property type="protein sequence ID" value="MCE3051792.1"/>
    <property type="molecule type" value="Genomic_DNA"/>
</dbReference>
<reference evidence="2 3" key="1">
    <citation type="journal article" date="2021" name="BMC Genomics">
        <title>Datura genome reveals duplications of psychoactive alkaloid biosynthetic genes and high mutation rate following tissue culture.</title>
        <authorList>
            <person name="Rajewski A."/>
            <person name="Carter-House D."/>
            <person name="Stajich J."/>
            <person name="Litt A."/>
        </authorList>
    </citation>
    <scope>NUCLEOTIDE SEQUENCE [LARGE SCALE GENOMIC DNA]</scope>
    <source>
        <strain evidence="2">AR-01</strain>
    </source>
</reference>
<evidence type="ECO:0000313" key="3">
    <source>
        <dbReference type="Proteomes" id="UP000823775"/>
    </source>
</evidence>
<feature type="region of interest" description="Disordered" evidence="1">
    <location>
        <begin position="1"/>
        <end position="36"/>
    </location>
</feature>
<comment type="caution">
    <text evidence="2">The sequence shown here is derived from an EMBL/GenBank/DDBJ whole genome shotgun (WGS) entry which is preliminary data.</text>
</comment>
<dbReference type="Proteomes" id="UP000823775">
    <property type="component" value="Unassembled WGS sequence"/>
</dbReference>
<accession>A0ABS8WNY6</accession>
<gene>
    <name evidence="2" type="ORF">HAX54_050809</name>
</gene>